<dbReference type="SMART" id="SM00028">
    <property type="entry name" value="TPR"/>
    <property type="match status" value="8"/>
</dbReference>
<dbReference type="Gene3D" id="3.40.50.1820">
    <property type="entry name" value="alpha/beta hydrolase"/>
    <property type="match status" value="1"/>
</dbReference>
<evidence type="ECO:0000256" key="2">
    <source>
        <dbReference type="ARBA" id="ARBA00022803"/>
    </source>
</evidence>
<dbReference type="Gene3D" id="3.80.10.10">
    <property type="entry name" value="Ribonuclease Inhibitor"/>
    <property type="match status" value="1"/>
</dbReference>
<keyword evidence="2 3" id="KW-0802">TPR repeat</keyword>
<organism evidence="4 5">
    <name type="scientific">Rotaria sordida</name>
    <dbReference type="NCBI Taxonomy" id="392033"/>
    <lineage>
        <taxon>Eukaryota</taxon>
        <taxon>Metazoa</taxon>
        <taxon>Spiralia</taxon>
        <taxon>Gnathifera</taxon>
        <taxon>Rotifera</taxon>
        <taxon>Eurotatoria</taxon>
        <taxon>Bdelloidea</taxon>
        <taxon>Philodinida</taxon>
        <taxon>Philodinidae</taxon>
        <taxon>Rotaria</taxon>
    </lineage>
</organism>
<sequence length="1154" mass="133640">MNRINNKEDITVIWCDSKIGSNDYVEQIKKQLRQINDFIVFHTQVESCISFIQSIHNEIVFFISSIYDAPQILPHIVTLSQIDSIFVFNWEKVDNEHFVLEHSKFIGIYDELDLLCLSIQEQVDLLDRDLQIFSFFDQNERLTKDLSKQTADLLWFQLYHDVLFQLTYDEDAKQEMIDVCRSYYRDNIKELEVLKKFENEYRSEEALQCASNEGQLIKEKYIEDSHRQMEDLCIKILFGRLMCDMGQWNQSQHFFQHLLNNSNTNNEDLAKIEYSLGEVLQWKGEWSEARKYYDRAYERMTNIKPTQIKNSANILFNIGEILYLEGKYEEAQNYYERALAMRKQNYSSTKNDRPCPPNYQLNSVLIHIRASLWPVSLNSSGFSQSNSRCIGYIQKKRGKYDEALDFHQRALALQEKYYPSYYAKIANTLNLISDVLLYQSKYNEALCHCQRALTMQKSYYPSGSVSMAFSFSSMANILHKQEKYNEAVNLDRRALATIEKHNPSDRSSIVSYMNNIGVTLRKQEKYDDALDYHRRALEMQEKYYPSCQHEIANTLNYIGNLLIRQKKFNEALKFYECALEVQEKYYSNGHVDIATTLNNIGTTFHRQENFDKAIEYHQKALEIQEKYYPSGSVFIADTINHIGHVLYDEEKLLSMIHFQKKKTFMRQQLLLCWASVLALMVLPSESVLSSGCGKPLPSDFSAGQTTSIRVPAANGQPVRHYKVHLSVNFQNNRGHAIVFSFHGHNGDMDKQEDLSQLSQKGLLISGAGIIAVYPKGKLGTDGQTAWQGAPYSAPGVDDIAFVNTMIFTLQSGIKTLTNDEQRLNNESLQMPSTFSTLTEELLIVKLSIEESNALLEGAKHNQDSSSLPEKANNSQYVSYDGTLVWKITNFREKMNRLIKSWTTDSSMKYLLDEAEQRILFYTIPCNLRSINLTAVVGKQMPPGWQYMQQVKDLSIYNVTSLTEIFLILQHFHRIRTLEIDVQNTSEILSRMPDTEKSVLRLPYLKRLQVYGIFELLTLINASPNLNHLCVDHDCLINQLDNKSICDLFERQIIRLDICEWAGIEPDSLQRIAKVFKSLSHLVLVPKDSAILIDWIPLTLLKSWNSKELPSLSVAGSPSNEAKTNLRQWLIDNTHLLTEDSFGVEYQDDWFNLWL</sequence>
<dbReference type="EMBL" id="CAJNOU010000347">
    <property type="protein sequence ID" value="CAF0967884.1"/>
    <property type="molecule type" value="Genomic_DNA"/>
</dbReference>
<keyword evidence="1" id="KW-0677">Repeat</keyword>
<feature type="repeat" description="TPR" evidence="3">
    <location>
        <begin position="312"/>
        <end position="345"/>
    </location>
</feature>
<dbReference type="AlphaFoldDB" id="A0A814EH44"/>
<evidence type="ECO:0000256" key="3">
    <source>
        <dbReference type="PROSITE-ProRule" id="PRU00339"/>
    </source>
</evidence>
<dbReference type="InterPro" id="IPR032675">
    <property type="entry name" value="LRR_dom_sf"/>
</dbReference>
<dbReference type="SUPFAM" id="SSF48452">
    <property type="entry name" value="TPR-like"/>
    <property type="match status" value="3"/>
</dbReference>
<protein>
    <submittedName>
        <fullName evidence="4">Uncharacterized protein</fullName>
    </submittedName>
</protein>
<feature type="repeat" description="TPR" evidence="3">
    <location>
        <begin position="510"/>
        <end position="543"/>
    </location>
</feature>
<accession>A0A814EH44</accession>
<dbReference type="PANTHER" id="PTHR45641:SF19">
    <property type="entry name" value="NEPHROCYSTIN-3"/>
    <property type="match status" value="1"/>
</dbReference>
<feature type="repeat" description="TPR" evidence="3">
    <location>
        <begin position="594"/>
        <end position="627"/>
    </location>
</feature>
<dbReference type="PROSITE" id="PS50293">
    <property type="entry name" value="TPR_REGION"/>
    <property type="match status" value="1"/>
</dbReference>
<gene>
    <name evidence="4" type="ORF">SEV965_LOCUS9086</name>
</gene>
<dbReference type="InterPro" id="IPR011990">
    <property type="entry name" value="TPR-like_helical_dom_sf"/>
</dbReference>
<evidence type="ECO:0000313" key="5">
    <source>
        <dbReference type="Proteomes" id="UP000663889"/>
    </source>
</evidence>
<dbReference type="InterPro" id="IPR019734">
    <property type="entry name" value="TPR_rpt"/>
</dbReference>
<feature type="repeat" description="TPR" evidence="3">
    <location>
        <begin position="384"/>
        <end position="417"/>
    </location>
</feature>
<evidence type="ECO:0000256" key="1">
    <source>
        <dbReference type="ARBA" id="ARBA00022737"/>
    </source>
</evidence>
<comment type="caution">
    <text evidence="4">The sequence shown here is derived from an EMBL/GenBank/DDBJ whole genome shotgun (WGS) entry which is preliminary data.</text>
</comment>
<dbReference type="SUPFAM" id="SSF52047">
    <property type="entry name" value="RNI-like"/>
    <property type="match status" value="1"/>
</dbReference>
<dbReference type="PROSITE" id="PS50005">
    <property type="entry name" value="TPR"/>
    <property type="match status" value="5"/>
</dbReference>
<evidence type="ECO:0000313" key="4">
    <source>
        <dbReference type="EMBL" id="CAF0967884.1"/>
    </source>
</evidence>
<dbReference type="PANTHER" id="PTHR45641">
    <property type="entry name" value="TETRATRICOPEPTIDE REPEAT PROTEIN (AFU_ORTHOLOGUE AFUA_6G03870)"/>
    <property type="match status" value="1"/>
</dbReference>
<feature type="repeat" description="TPR" evidence="3">
    <location>
        <begin position="552"/>
        <end position="585"/>
    </location>
</feature>
<dbReference type="Gene3D" id="1.25.40.10">
    <property type="entry name" value="Tetratricopeptide repeat domain"/>
    <property type="match status" value="3"/>
</dbReference>
<name>A0A814EH44_9BILA</name>
<reference evidence="4" key="1">
    <citation type="submission" date="2021-02" db="EMBL/GenBank/DDBJ databases">
        <authorList>
            <person name="Nowell W R."/>
        </authorList>
    </citation>
    <scope>NUCLEOTIDE SEQUENCE</scope>
</reference>
<dbReference type="InterPro" id="IPR029058">
    <property type="entry name" value="AB_hydrolase_fold"/>
</dbReference>
<proteinExistence type="predicted"/>
<dbReference type="Proteomes" id="UP000663889">
    <property type="component" value="Unassembled WGS sequence"/>
</dbReference>
<dbReference type="Pfam" id="PF13424">
    <property type="entry name" value="TPR_12"/>
    <property type="match status" value="4"/>
</dbReference>